<evidence type="ECO:0000256" key="2">
    <source>
        <dbReference type="SAM" id="Coils"/>
    </source>
</evidence>
<proteinExistence type="predicted"/>
<organism evidence="4">
    <name type="scientific">Chromera velia CCMP2878</name>
    <dbReference type="NCBI Taxonomy" id="1169474"/>
    <lineage>
        <taxon>Eukaryota</taxon>
        <taxon>Sar</taxon>
        <taxon>Alveolata</taxon>
        <taxon>Colpodellida</taxon>
        <taxon>Chromeraceae</taxon>
        <taxon>Chromera</taxon>
    </lineage>
</organism>
<dbReference type="AlphaFoldDB" id="A0A0G4IBC1"/>
<sequence length="462" mass="51648">MTDTLPKLRVSGPLSQQPPATERFQGAGPSDFAKAPAISGSQSARDKKVPEERKRIFKIARDVLDSKLHDPSSSSFASSLDTAASVLQGLAAAKGAKSRPHADVSYLHNKKSFLEPPLQESTIPKEDHVVEKSFMPVKDAKFNPSDGLWHSLIFPSNKPSSRLDAILLDRWITQALERYASRLGTKADLSQAVEDLVPLLSMGLHELVRQVAHHCVERGVVLEKIWRTYVELFDRVLKELKAALFHHKARTRKAQEELETVTNELEEARTKHPQQMQRLISTLENKFSQRQQELEEQLKYREQENATLTLKLREVLNDLDLYFPCFAMYKSAPMTAKLQTGKSRPAPENATVDEAIVEDFKRILNTLVPEKRKKIGQKLQYVLGFGHMRKGDPSSGDSAKETEALRERVRVLEAELQALKGDSGTPVEDDPGIFMEGVGKGHEGEEVTEPLDAPVLDEPAGV</sequence>
<dbReference type="PANTHER" id="PTHR23052">
    <property type="entry name" value="AXONEMAL DYNEIN LIGHT CHAIN DOMAIN-CONTAINING PROTEIN 1"/>
    <property type="match status" value="1"/>
</dbReference>
<protein>
    <submittedName>
        <fullName evidence="4">Uncharacterized protein</fullName>
    </submittedName>
</protein>
<dbReference type="InterPro" id="IPR019347">
    <property type="entry name" value="Axonemal_dynein_light_chain"/>
</dbReference>
<feature type="coiled-coil region" evidence="2">
    <location>
        <begin position="237"/>
        <end position="271"/>
    </location>
</feature>
<dbReference type="InterPro" id="IPR052845">
    <property type="entry name" value="Axonemal_dynein_LC_domain"/>
</dbReference>
<accession>A0A0G4IBC1</accession>
<feature type="region of interest" description="Disordered" evidence="3">
    <location>
        <begin position="1"/>
        <end position="52"/>
    </location>
</feature>
<evidence type="ECO:0000313" key="4">
    <source>
        <dbReference type="EMBL" id="CEM54472.1"/>
    </source>
</evidence>
<gene>
    <name evidence="4" type="ORF">Cvel_12798</name>
</gene>
<evidence type="ECO:0000256" key="3">
    <source>
        <dbReference type="SAM" id="MobiDB-lite"/>
    </source>
</evidence>
<name>A0A0G4IBC1_9ALVE</name>
<evidence type="ECO:0000256" key="1">
    <source>
        <dbReference type="ARBA" id="ARBA00023054"/>
    </source>
</evidence>
<dbReference type="GO" id="GO:0005737">
    <property type="term" value="C:cytoplasm"/>
    <property type="evidence" value="ECO:0007669"/>
    <property type="project" value="UniProtKB-ARBA"/>
</dbReference>
<feature type="region of interest" description="Disordered" evidence="3">
    <location>
        <begin position="416"/>
        <end position="462"/>
    </location>
</feature>
<dbReference type="PANTHER" id="PTHR23052:SF1">
    <property type="entry name" value="AXONEMAL DYNEIN LIGHT CHAIN DOMAIN-CONTAINING PROTEIN 1"/>
    <property type="match status" value="1"/>
</dbReference>
<keyword evidence="1 2" id="KW-0175">Coiled coil</keyword>
<dbReference type="VEuPathDB" id="CryptoDB:Cvel_12798"/>
<dbReference type="EMBL" id="CDMZ01005790">
    <property type="protein sequence ID" value="CEM54472.1"/>
    <property type="molecule type" value="Genomic_DNA"/>
</dbReference>
<reference evidence="4" key="1">
    <citation type="submission" date="2014-11" db="EMBL/GenBank/DDBJ databases">
        <authorList>
            <person name="Otto D Thomas"/>
            <person name="Naeem Raeece"/>
        </authorList>
    </citation>
    <scope>NUCLEOTIDE SEQUENCE</scope>
</reference>
<dbReference type="Pfam" id="PF10211">
    <property type="entry name" value="Ax_dynein_light"/>
    <property type="match status" value="1"/>
</dbReference>